<feature type="signal peptide" evidence="1">
    <location>
        <begin position="1"/>
        <end position="22"/>
    </location>
</feature>
<evidence type="ECO:0000313" key="2">
    <source>
        <dbReference type="EMBL" id="MUU77416.1"/>
    </source>
</evidence>
<gene>
    <name evidence="2" type="ORF">GN138_03070</name>
</gene>
<evidence type="ECO:0000313" key="3">
    <source>
        <dbReference type="Proteomes" id="UP000478208"/>
    </source>
</evidence>
<protein>
    <recommendedName>
        <fullName evidence="4">Outer membrane beta-barrel protein</fullName>
    </recommendedName>
</protein>
<accession>A0A6L6U748</accession>
<reference evidence="2 3" key="1">
    <citation type="submission" date="2019-12" db="EMBL/GenBank/DDBJ databases">
        <authorList>
            <person name="Li J."/>
        </authorList>
    </citation>
    <scope>NUCLEOTIDE SEQUENCE [LARGE SCALE GENOMIC DNA]</scope>
    <source>
        <strain evidence="2 3">HL2-2</strain>
    </source>
</reference>
<evidence type="ECO:0008006" key="4">
    <source>
        <dbReference type="Google" id="ProtNLM"/>
    </source>
</evidence>
<keyword evidence="1" id="KW-0732">Signal</keyword>
<dbReference type="Proteomes" id="UP000478208">
    <property type="component" value="Unassembled WGS sequence"/>
</dbReference>
<sequence>MKLFLKSFLFVILFLTFNDASSQTQIGIKGGVNYTFFKVNQGNFGNFSKAETGYYGGLFADFKIEEDYSFQAELLYIGLNDFKFLNAPLYFKYNVFNNFHILVGPSLNYFFDFFNAKLKVRADLSLDYDFSSKLNVHMKYVIGFKEISPNGLFLGIGYRL</sequence>
<dbReference type="RefSeq" id="WP_157362016.1">
    <property type="nucleotide sequence ID" value="NZ_WOWS01000001.1"/>
</dbReference>
<dbReference type="EMBL" id="WOWS01000001">
    <property type="protein sequence ID" value="MUU77416.1"/>
    <property type="molecule type" value="Genomic_DNA"/>
</dbReference>
<keyword evidence="3" id="KW-1185">Reference proteome</keyword>
<proteinExistence type="predicted"/>
<dbReference type="AlphaFoldDB" id="A0A6L6U748"/>
<feature type="chain" id="PRO_5026784712" description="Outer membrane beta-barrel protein" evidence="1">
    <location>
        <begin position="23"/>
        <end position="160"/>
    </location>
</feature>
<comment type="caution">
    <text evidence="2">The sequence shown here is derived from an EMBL/GenBank/DDBJ whole genome shotgun (WGS) entry which is preliminary data.</text>
</comment>
<name>A0A6L6U748_9FLAO</name>
<evidence type="ECO:0000256" key="1">
    <source>
        <dbReference type="SAM" id="SignalP"/>
    </source>
</evidence>
<organism evidence="2 3">
    <name type="scientific">Winogradskyella endarachnes</name>
    <dbReference type="NCBI Taxonomy" id="2681965"/>
    <lineage>
        <taxon>Bacteria</taxon>
        <taxon>Pseudomonadati</taxon>
        <taxon>Bacteroidota</taxon>
        <taxon>Flavobacteriia</taxon>
        <taxon>Flavobacteriales</taxon>
        <taxon>Flavobacteriaceae</taxon>
        <taxon>Winogradskyella</taxon>
    </lineage>
</organism>